<organism evidence="2 3">
    <name type="scientific">Liparis tanakae</name>
    <name type="common">Tanaka's snailfish</name>
    <dbReference type="NCBI Taxonomy" id="230148"/>
    <lineage>
        <taxon>Eukaryota</taxon>
        <taxon>Metazoa</taxon>
        <taxon>Chordata</taxon>
        <taxon>Craniata</taxon>
        <taxon>Vertebrata</taxon>
        <taxon>Euteleostomi</taxon>
        <taxon>Actinopterygii</taxon>
        <taxon>Neopterygii</taxon>
        <taxon>Teleostei</taxon>
        <taxon>Neoteleostei</taxon>
        <taxon>Acanthomorphata</taxon>
        <taxon>Eupercaria</taxon>
        <taxon>Perciformes</taxon>
        <taxon>Cottioidei</taxon>
        <taxon>Cottales</taxon>
        <taxon>Liparidae</taxon>
        <taxon>Liparis</taxon>
    </lineage>
</organism>
<accession>A0A4Z2E9Y1</accession>
<feature type="region of interest" description="Disordered" evidence="1">
    <location>
        <begin position="44"/>
        <end position="70"/>
    </location>
</feature>
<dbReference type="EMBL" id="SRLO01011924">
    <property type="protein sequence ID" value="TNN25677.1"/>
    <property type="molecule type" value="Genomic_DNA"/>
</dbReference>
<comment type="caution">
    <text evidence="2">The sequence shown here is derived from an EMBL/GenBank/DDBJ whole genome shotgun (WGS) entry which is preliminary data.</text>
</comment>
<gene>
    <name evidence="2" type="ORF">EYF80_064192</name>
</gene>
<evidence type="ECO:0000313" key="3">
    <source>
        <dbReference type="Proteomes" id="UP000314294"/>
    </source>
</evidence>
<proteinExistence type="predicted"/>
<dbReference type="Proteomes" id="UP000314294">
    <property type="component" value="Unassembled WGS sequence"/>
</dbReference>
<reference evidence="2 3" key="1">
    <citation type="submission" date="2019-03" db="EMBL/GenBank/DDBJ databases">
        <title>First draft genome of Liparis tanakae, snailfish: a comprehensive survey of snailfish specific genes.</title>
        <authorList>
            <person name="Kim W."/>
            <person name="Song I."/>
            <person name="Jeong J.-H."/>
            <person name="Kim D."/>
            <person name="Kim S."/>
            <person name="Ryu S."/>
            <person name="Song J.Y."/>
            <person name="Lee S.K."/>
        </authorList>
    </citation>
    <scope>NUCLEOTIDE SEQUENCE [LARGE SCALE GENOMIC DNA]</scope>
    <source>
        <tissue evidence="2">Muscle</tissue>
    </source>
</reference>
<feature type="compositionally biased region" description="Basic and acidic residues" evidence="1">
    <location>
        <begin position="44"/>
        <end position="56"/>
    </location>
</feature>
<keyword evidence="3" id="KW-1185">Reference proteome</keyword>
<evidence type="ECO:0000313" key="2">
    <source>
        <dbReference type="EMBL" id="TNN25677.1"/>
    </source>
</evidence>
<sequence>MRLQGTTTEPLFSLVSESGGGLQLRMSSCNLKVATLLFADKRRKEEQEKCHEKPEGIRFLNASPASGTDF</sequence>
<protein>
    <submittedName>
        <fullName evidence="2">Uncharacterized protein</fullName>
    </submittedName>
</protein>
<evidence type="ECO:0000256" key="1">
    <source>
        <dbReference type="SAM" id="MobiDB-lite"/>
    </source>
</evidence>
<dbReference type="AlphaFoldDB" id="A0A4Z2E9Y1"/>
<name>A0A4Z2E9Y1_9TELE</name>